<feature type="signal peptide" evidence="1">
    <location>
        <begin position="1"/>
        <end position="22"/>
    </location>
</feature>
<dbReference type="AlphaFoldDB" id="A0A3D8Y8K0"/>
<accession>A0A3D8Y8K0</accession>
<evidence type="ECO:0000313" key="2">
    <source>
        <dbReference type="EMBL" id="REA59034.1"/>
    </source>
</evidence>
<sequence length="75" mass="8741">MIIKMKYILGFLATLVIFSSSAQEMSYKEWNREAKRNIRLLPKYGNQPKSDKQKQADQELIDSYIAQEGSRRKAS</sequence>
<dbReference type="Proteomes" id="UP000256373">
    <property type="component" value="Unassembled WGS sequence"/>
</dbReference>
<protein>
    <submittedName>
        <fullName evidence="2">Uncharacterized protein</fullName>
    </submittedName>
</protein>
<feature type="chain" id="PRO_5017704912" evidence="1">
    <location>
        <begin position="23"/>
        <end position="75"/>
    </location>
</feature>
<comment type="caution">
    <text evidence="2">The sequence shown here is derived from an EMBL/GenBank/DDBJ whole genome shotgun (WGS) entry which is preliminary data.</text>
</comment>
<keyword evidence="3" id="KW-1185">Reference proteome</keyword>
<keyword evidence="1" id="KW-0732">Signal</keyword>
<name>A0A3D8Y8K0_9BACT</name>
<gene>
    <name evidence="2" type="ORF">DSL64_18925</name>
</gene>
<dbReference type="EMBL" id="QNUL01000017">
    <property type="protein sequence ID" value="REA59034.1"/>
    <property type="molecule type" value="Genomic_DNA"/>
</dbReference>
<reference evidence="2 3" key="1">
    <citation type="submission" date="2018-07" db="EMBL/GenBank/DDBJ databases">
        <title>Dyadobacter roseus sp. nov., isolated from rose rhizosphere soil.</title>
        <authorList>
            <person name="Chen L."/>
        </authorList>
    </citation>
    <scope>NUCLEOTIDE SEQUENCE [LARGE SCALE GENOMIC DNA]</scope>
    <source>
        <strain evidence="2 3">RS19</strain>
    </source>
</reference>
<proteinExistence type="predicted"/>
<evidence type="ECO:0000256" key="1">
    <source>
        <dbReference type="SAM" id="SignalP"/>
    </source>
</evidence>
<evidence type="ECO:0000313" key="3">
    <source>
        <dbReference type="Proteomes" id="UP000256373"/>
    </source>
</evidence>
<organism evidence="2 3">
    <name type="scientific">Dyadobacter luteus</name>
    <dbReference type="NCBI Taxonomy" id="2259619"/>
    <lineage>
        <taxon>Bacteria</taxon>
        <taxon>Pseudomonadati</taxon>
        <taxon>Bacteroidota</taxon>
        <taxon>Cytophagia</taxon>
        <taxon>Cytophagales</taxon>
        <taxon>Spirosomataceae</taxon>
        <taxon>Dyadobacter</taxon>
    </lineage>
</organism>